<organism evidence="2 3">
    <name type="scientific">Paenibacillus agaridevorans</name>
    <dbReference type="NCBI Taxonomy" id="171404"/>
    <lineage>
        <taxon>Bacteria</taxon>
        <taxon>Bacillati</taxon>
        <taxon>Bacillota</taxon>
        <taxon>Bacilli</taxon>
        <taxon>Bacillales</taxon>
        <taxon>Paenibacillaceae</taxon>
        <taxon>Paenibacillus</taxon>
    </lineage>
</organism>
<dbReference type="RefSeq" id="WP_108995635.1">
    <property type="nucleotide sequence ID" value="NZ_BDQX01000394.1"/>
</dbReference>
<protein>
    <submittedName>
        <fullName evidence="2">Uncharacterized protein</fullName>
    </submittedName>
</protein>
<gene>
    <name evidence="2" type="ORF">PAT3040_06118</name>
</gene>
<keyword evidence="1" id="KW-1133">Transmembrane helix</keyword>
<keyword evidence="1" id="KW-0472">Membrane</keyword>
<keyword evidence="1" id="KW-0812">Transmembrane</keyword>
<dbReference type="EMBL" id="BDQX01000394">
    <property type="protein sequence ID" value="GBG11317.1"/>
    <property type="molecule type" value="Genomic_DNA"/>
</dbReference>
<feature type="transmembrane region" description="Helical" evidence="1">
    <location>
        <begin position="67"/>
        <end position="86"/>
    </location>
</feature>
<accession>A0A2R5EXN8</accession>
<evidence type="ECO:0000256" key="1">
    <source>
        <dbReference type="SAM" id="Phobius"/>
    </source>
</evidence>
<keyword evidence="3" id="KW-1185">Reference proteome</keyword>
<dbReference type="AlphaFoldDB" id="A0A2R5EXN8"/>
<sequence length="87" mass="9931">MFFVFWLIVLVIGIVILYNNREQEEELLALKLVGYYLLGTFFFSINGLVLPIGFVISLFMRPSQNRGVKRGSAIFGLVLMIIGQFII</sequence>
<reference evidence="2 3" key="1">
    <citation type="submission" date="2017-08" db="EMBL/GenBank/DDBJ databases">
        <title>Substantial Increase in Enzyme Production by Combined Drug-Resistance Mutations in Paenibacillus agaridevorans.</title>
        <authorList>
            <person name="Tanaka Y."/>
            <person name="Funane K."/>
            <person name="Hosaka T."/>
            <person name="Shiwa Y."/>
            <person name="Fujita N."/>
            <person name="Miyazaki T."/>
            <person name="Yoshikawa H."/>
            <person name="Murakami K."/>
            <person name="Kasahara K."/>
            <person name="Inaoka T."/>
            <person name="Hiraga Y."/>
            <person name="Ochi K."/>
        </authorList>
    </citation>
    <scope>NUCLEOTIDE SEQUENCE [LARGE SCALE GENOMIC DNA]</scope>
    <source>
        <strain evidence="2 3">T-3040</strain>
    </source>
</reference>
<feature type="transmembrane region" description="Helical" evidence="1">
    <location>
        <begin position="33"/>
        <end position="60"/>
    </location>
</feature>
<evidence type="ECO:0000313" key="2">
    <source>
        <dbReference type="EMBL" id="GBG11317.1"/>
    </source>
</evidence>
<dbReference type="Proteomes" id="UP000245202">
    <property type="component" value="Unassembled WGS sequence"/>
</dbReference>
<proteinExistence type="predicted"/>
<evidence type="ECO:0000313" key="3">
    <source>
        <dbReference type="Proteomes" id="UP000245202"/>
    </source>
</evidence>
<name>A0A2R5EXN8_9BACL</name>
<comment type="caution">
    <text evidence="2">The sequence shown here is derived from an EMBL/GenBank/DDBJ whole genome shotgun (WGS) entry which is preliminary data.</text>
</comment>